<feature type="transmembrane region" description="Helical" evidence="7">
    <location>
        <begin position="234"/>
        <end position="253"/>
    </location>
</feature>
<feature type="transmembrane region" description="Helical" evidence="7">
    <location>
        <begin position="273"/>
        <end position="292"/>
    </location>
</feature>
<keyword evidence="9" id="KW-0808">Transferase</keyword>
<evidence type="ECO:0000256" key="7">
    <source>
        <dbReference type="SAM" id="Phobius"/>
    </source>
</evidence>
<comment type="similarity">
    <text evidence="2">Belongs to the acyltransferase 3 family.</text>
</comment>
<feature type="transmembrane region" description="Helical" evidence="7">
    <location>
        <begin position="356"/>
        <end position="383"/>
    </location>
</feature>
<evidence type="ECO:0000313" key="10">
    <source>
        <dbReference type="Proteomes" id="UP000198896"/>
    </source>
</evidence>
<evidence type="ECO:0000256" key="6">
    <source>
        <dbReference type="ARBA" id="ARBA00023136"/>
    </source>
</evidence>
<feature type="transmembrane region" description="Helical" evidence="7">
    <location>
        <begin position="202"/>
        <end position="222"/>
    </location>
</feature>
<comment type="subcellular location">
    <subcellularLocation>
        <location evidence="1">Cell membrane</location>
        <topology evidence="1">Multi-pass membrane protein</topology>
    </subcellularLocation>
</comment>
<feature type="transmembrane region" description="Helical" evidence="7">
    <location>
        <begin position="38"/>
        <end position="61"/>
    </location>
</feature>
<evidence type="ECO:0000259" key="8">
    <source>
        <dbReference type="Pfam" id="PF01757"/>
    </source>
</evidence>
<feature type="transmembrane region" description="Helical" evidence="7">
    <location>
        <begin position="330"/>
        <end position="350"/>
    </location>
</feature>
<keyword evidence="6 7" id="KW-0472">Membrane</keyword>
<accession>A0A1I2C8R5</accession>
<protein>
    <submittedName>
        <fullName evidence="9">Acyltransferase family protein</fullName>
    </submittedName>
</protein>
<evidence type="ECO:0000256" key="5">
    <source>
        <dbReference type="ARBA" id="ARBA00022989"/>
    </source>
</evidence>
<keyword evidence="10" id="KW-1185">Reference proteome</keyword>
<dbReference type="PANTHER" id="PTHR40074:SF2">
    <property type="entry name" value="O-ACETYLTRANSFERASE WECH"/>
    <property type="match status" value="1"/>
</dbReference>
<dbReference type="AlphaFoldDB" id="A0A1I2C8R5"/>
<dbReference type="GO" id="GO:0005886">
    <property type="term" value="C:plasma membrane"/>
    <property type="evidence" value="ECO:0007669"/>
    <property type="project" value="UniProtKB-SubCell"/>
</dbReference>
<proteinExistence type="inferred from homology"/>
<organism evidence="9 10">
    <name type="scientific">Succiniclasticum ruminis DSM 9236</name>
    <dbReference type="NCBI Taxonomy" id="1123323"/>
    <lineage>
        <taxon>Bacteria</taxon>
        <taxon>Bacillati</taxon>
        <taxon>Bacillota</taxon>
        <taxon>Negativicutes</taxon>
        <taxon>Acidaminococcales</taxon>
        <taxon>Acidaminococcaceae</taxon>
        <taxon>Succiniclasticum</taxon>
    </lineage>
</organism>
<evidence type="ECO:0000256" key="4">
    <source>
        <dbReference type="ARBA" id="ARBA00022692"/>
    </source>
</evidence>
<keyword evidence="5 7" id="KW-1133">Transmembrane helix</keyword>
<reference evidence="9 10" key="1">
    <citation type="submission" date="2016-10" db="EMBL/GenBank/DDBJ databases">
        <authorList>
            <person name="de Groot N.N."/>
        </authorList>
    </citation>
    <scope>NUCLEOTIDE SEQUENCE [LARGE SCALE GENOMIC DNA]</scope>
    <source>
        <strain evidence="9 10">DSM 9236</strain>
    </source>
</reference>
<feature type="transmembrane region" description="Helical" evidence="7">
    <location>
        <begin position="113"/>
        <end position="140"/>
    </location>
</feature>
<dbReference type="OrthoDB" id="1661854at2"/>
<dbReference type="STRING" id="1123323.SAMN05216245_11174"/>
<dbReference type="PANTHER" id="PTHR40074">
    <property type="entry name" value="O-ACETYLTRANSFERASE WECH"/>
    <property type="match status" value="1"/>
</dbReference>
<dbReference type="InterPro" id="IPR002656">
    <property type="entry name" value="Acyl_transf_3_dom"/>
</dbReference>
<dbReference type="EMBL" id="FONL01000011">
    <property type="protein sequence ID" value="SFE64654.1"/>
    <property type="molecule type" value="Genomic_DNA"/>
</dbReference>
<dbReference type="GO" id="GO:0009246">
    <property type="term" value="P:enterobacterial common antigen biosynthetic process"/>
    <property type="evidence" value="ECO:0007669"/>
    <property type="project" value="TreeGrafter"/>
</dbReference>
<feature type="domain" description="Acyltransferase 3" evidence="8">
    <location>
        <begin position="8"/>
        <end position="383"/>
    </location>
</feature>
<feature type="transmembrane region" description="Helical" evidence="7">
    <location>
        <begin position="12"/>
        <end position="32"/>
    </location>
</feature>
<keyword evidence="4 7" id="KW-0812">Transmembrane</keyword>
<dbReference type="Pfam" id="PF01757">
    <property type="entry name" value="Acyl_transf_3"/>
    <property type="match status" value="1"/>
</dbReference>
<evidence type="ECO:0000313" key="9">
    <source>
        <dbReference type="EMBL" id="SFE64654.1"/>
    </source>
</evidence>
<evidence type="ECO:0000256" key="3">
    <source>
        <dbReference type="ARBA" id="ARBA00022475"/>
    </source>
</evidence>
<sequence>MSNRNIVVDRLRALAMLGVIGIHIGPFVFASSTPRLDLFLLFQVFTRFAVPGFFFISGFGLFCNDALHKPFHYFSFIKKHLVTVGLPYFIWSFFYIAMWQWEDMYRPDRSFSISVLIVKFLLGEGCYHIYFMVILLYFYFSMPFWRWLVARISEKSVSGIALSLGVLAGLQVALYNWSATYWNYPLWTQGHAMITRLLNERINYLPLFYGFIFVLGGICAIHEKKIRNWLQCHFTSSLGIFLLSCAVLVWKFREYALAGIPLEDIPAKYMTQLTPEGLLYTVCWLLFFSAALEKLGDDTADSEACCTDATETTESNPEAKRSLPSAALDVLSKYSMIIYLIHPLFLYYWLQWFEVLGFSIAQVPVLVLYILVLLASLLAGMLIHKLARNYRLVGLALLGRQPK</sequence>
<keyword evidence="9" id="KW-0012">Acyltransferase</keyword>
<evidence type="ECO:0000256" key="2">
    <source>
        <dbReference type="ARBA" id="ARBA00007400"/>
    </source>
</evidence>
<evidence type="ECO:0000256" key="1">
    <source>
        <dbReference type="ARBA" id="ARBA00004651"/>
    </source>
</evidence>
<feature type="transmembrane region" description="Helical" evidence="7">
    <location>
        <begin position="160"/>
        <end position="182"/>
    </location>
</feature>
<dbReference type="RefSeq" id="WP_093913807.1">
    <property type="nucleotide sequence ID" value="NZ_FONL01000011.1"/>
</dbReference>
<feature type="transmembrane region" description="Helical" evidence="7">
    <location>
        <begin position="81"/>
        <end position="101"/>
    </location>
</feature>
<dbReference type="Proteomes" id="UP000198896">
    <property type="component" value="Unassembled WGS sequence"/>
</dbReference>
<gene>
    <name evidence="9" type="ORF">SAMN05216245_11174</name>
</gene>
<keyword evidence="3" id="KW-1003">Cell membrane</keyword>
<name>A0A1I2C8R5_9FIRM</name>
<dbReference type="GO" id="GO:0016413">
    <property type="term" value="F:O-acetyltransferase activity"/>
    <property type="evidence" value="ECO:0007669"/>
    <property type="project" value="TreeGrafter"/>
</dbReference>